<name>A0A8H6LSX9_9AGAR</name>
<keyword evidence="3" id="KW-1185">Reference proteome</keyword>
<reference evidence="2 3" key="1">
    <citation type="submission" date="2020-07" db="EMBL/GenBank/DDBJ databases">
        <title>Comparative genomics of pyrophilous fungi reveals a link between fire events and developmental genes.</title>
        <authorList>
            <consortium name="DOE Joint Genome Institute"/>
            <person name="Steindorff A.S."/>
            <person name="Carver A."/>
            <person name="Calhoun S."/>
            <person name="Stillman K."/>
            <person name="Liu H."/>
            <person name="Lipzen A."/>
            <person name="Pangilinan J."/>
            <person name="Labutti K."/>
            <person name="Bruns T.D."/>
            <person name="Grigoriev I.V."/>
        </authorList>
    </citation>
    <scope>NUCLEOTIDE SEQUENCE [LARGE SCALE GENOMIC DNA]</scope>
    <source>
        <strain evidence="2 3">CBS 144469</strain>
    </source>
</reference>
<proteinExistence type="predicted"/>
<evidence type="ECO:0000256" key="1">
    <source>
        <dbReference type="SAM" id="MobiDB-lite"/>
    </source>
</evidence>
<organism evidence="2 3">
    <name type="scientific">Ephemerocybe angulata</name>
    <dbReference type="NCBI Taxonomy" id="980116"/>
    <lineage>
        <taxon>Eukaryota</taxon>
        <taxon>Fungi</taxon>
        <taxon>Dikarya</taxon>
        <taxon>Basidiomycota</taxon>
        <taxon>Agaricomycotina</taxon>
        <taxon>Agaricomycetes</taxon>
        <taxon>Agaricomycetidae</taxon>
        <taxon>Agaricales</taxon>
        <taxon>Agaricineae</taxon>
        <taxon>Psathyrellaceae</taxon>
        <taxon>Ephemerocybe</taxon>
    </lineage>
</organism>
<sequence length="271" mass="30095">MAQDGGELSELQIIPYQPLRSRFENSGDEILADSTPTRTTSLTPWAVQLVLRPGIGATPAQRKFFKIPKALAERQSKTAANDIWDDGEVESMEEQEGESEQASGSKTRGVPPSQPAKKRRIVEVDEDKEDEALFTAYIYIQQPEAPASKPGPRTKKAAPQTTWDTGDGDFVDTPYDHDAGIRETCPALAQPEDKSAKAVIASMMEHCNEHIKQLEEKYPVDNCPGLFPGKHIYQHAIGGQQHYWELTALRLRVWGTALVFLAVTCYRTGLE</sequence>
<protein>
    <submittedName>
        <fullName evidence="2">Uncharacterized protein</fullName>
    </submittedName>
</protein>
<feature type="compositionally biased region" description="Acidic residues" evidence="1">
    <location>
        <begin position="83"/>
        <end position="99"/>
    </location>
</feature>
<dbReference type="AlphaFoldDB" id="A0A8H6LSX9"/>
<gene>
    <name evidence="2" type="ORF">DFP72DRAFT_860320</name>
</gene>
<dbReference type="EMBL" id="JACGCI010000179">
    <property type="protein sequence ID" value="KAF6742608.1"/>
    <property type="molecule type" value="Genomic_DNA"/>
</dbReference>
<feature type="region of interest" description="Disordered" evidence="1">
    <location>
        <begin position="143"/>
        <end position="169"/>
    </location>
</feature>
<evidence type="ECO:0000313" key="2">
    <source>
        <dbReference type="EMBL" id="KAF6742608.1"/>
    </source>
</evidence>
<accession>A0A8H6LSX9</accession>
<dbReference type="OrthoDB" id="3056089at2759"/>
<feature type="region of interest" description="Disordered" evidence="1">
    <location>
        <begin position="75"/>
        <end position="120"/>
    </location>
</feature>
<comment type="caution">
    <text evidence="2">The sequence shown here is derived from an EMBL/GenBank/DDBJ whole genome shotgun (WGS) entry which is preliminary data.</text>
</comment>
<evidence type="ECO:0000313" key="3">
    <source>
        <dbReference type="Proteomes" id="UP000521943"/>
    </source>
</evidence>
<dbReference type="Proteomes" id="UP000521943">
    <property type="component" value="Unassembled WGS sequence"/>
</dbReference>